<evidence type="ECO:0000256" key="1">
    <source>
        <dbReference type="ARBA" id="ARBA00004141"/>
    </source>
</evidence>
<protein>
    <recommendedName>
        <fullName evidence="8">RTA1 domain protein</fullName>
    </recommendedName>
</protein>
<dbReference type="InterPro" id="IPR007568">
    <property type="entry name" value="RTA1"/>
</dbReference>
<feature type="transmembrane region" description="Helical" evidence="5">
    <location>
        <begin position="283"/>
        <end position="302"/>
    </location>
</feature>
<dbReference type="GO" id="GO:0016020">
    <property type="term" value="C:membrane"/>
    <property type="evidence" value="ECO:0007669"/>
    <property type="project" value="UniProtKB-SubCell"/>
</dbReference>
<feature type="transmembrane region" description="Helical" evidence="5">
    <location>
        <begin position="157"/>
        <end position="179"/>
    </location>
</feature>
<feature type="transmembrane region" description="Helical" evidence="5">
    <location>
        <begin position="58"/>
        <end position="76"/>
    </location>
</feature>
<comment type="subcellular location">
    <subcellularLocation>
        <location evidence="1">Membrane</location>
        <topology evidence="1">Multi-pass membrane protein</topology>
    </subcellularLocation>
</comment>
<sequence length="381" mass="42984">MAPTTLCIKCWGGGGGGAVASWAQSLIITTKQQTFATMGLPDGKPVQGSVYFYAPSKIAPIIFTVLFFITGAWHLYQCIRLKCFKVTGLHPFCCLLFTVGFALRSYGAFNFDNLGIYIASTICIYCAPPVLELANYHVLGRTLFYVPYFSPLHPGRTLTTFGFFSAAVEVLNALGVSYLSNPNIPQSTQNLGHILMKTALIAQVVIMTSFIAMVLLVQRRCRRAGFTNRKVHGPILTMYISTFIIMTRTIYRIVEHFGVSRAPAKPGPDWDPMSLSPIVRYEWYFYVFEAMLMYWNSVLWNWRHPRNYLPEDYHVYLAQDGETEIMGPGWNDGQNWLVTFIDPFGWFIGKKEGTERPFWETNGFEGVPLVKGAERKSGESV</sequence>
<organism evidence="6 7">
    <name type="scientific">Periconia digitata</name>
    <dbReference type="NCBI Taxonomy" id="1303443"/>
    <lineage>
        <taxon>Eukaryota</taxon>
        <taxon>Fungi</taxon>
        <taxon>Dikarya</taxon>
        <taxon>Ascomycota</taxon>
        <taxon>Pezizomycotina</taxon>
        <taxon>Dothideomycetes</taxon>
        <taxon>Pleosporomycetidae</taxon>
        <taxon>Pleosporales</taxon>
        <taxon>Massarineae</taxon>
        <taxon>Periconiaceae</taxon>
        <taxon>Periconia</taxon>
    </lineage>
</organism>
<keyword evidence="7" id="KW-1185">Reference proteome</keyword>
<feature type="transmembrane region" description="Helical" evidence="5">
    <location>
        <begin position="115"/>
        <end position="136"/>
    </location>
</feature>
<reference evidence="6" key="1">
    <citation type="submission" date="2023-01" db="EMBL/GenBank/DDBJ databases">
        <authorList>
            <person name="Van Ghelder C."/>
            <person name="Rancurel C."/>
        </authorList>
    </citation>
    <scope>NUCLEOTIDE SEQUENCE</scope>
    <source>
        <strain evidence="6">CNCM I-4278</strain>
    </source>
</reference>
<evidence type="ECO:0000256" key="4">
    <source>
        <dbReference type="ARBA" id="ARBA00023136"/>
    </source>
</evidence>
<evidence type="ECO:0008006" key="8">
    <source>
        <dbReference type="Google" id="ProtNLM"/>
    </source>
</evidence>
<accession>A0A9W4U631</accession>
<feature type="transmembrane region" description="Helical" evidence="5">
    <location>
        <begin position="231"/>
        <end position="251"/>
    </location>
</feature>
<feature type="transmembrane region" description="Helical" evidence="5">
    <location>
        <begin position="88"/>
        <end position="109"/>
    </location>
</feature>
<feature type="transmembrane region" description="Helical" evidence="5">
    <location>
        <begin position="199"/>
        <end position="219"/>
    </location>
</feature>
<dbReference type="EMBL" id="CAOQHR010000002">
    <property type="protein sequence ID" value="CAI6308911.1"/>
    <property type="molecule type" value="Genomic_DNA"/>
</dbReference>
<gene>
    <name evidence="6" type="ORF">PDIGIT_LOCUS3136</name>
</gene>
<keyword evidence="3 5" id="KW-1133">Transmembrane helix</keyword>
<evidence type="ECO:0000313" key="7">
    <source>
        <dbReference type="Proteomes" id="UP001152607"/>
    </source>
</evidence>
<comment type="caution">
    <text evidence="6">The sequence shown here is derived from an EMBL/GenBank/DDBJ whole genome shotgun (WGS) entry which is preliminary data.</text>
</comment>
<dbReference type="OrthoDB" id="3358017at2759"/>
<evidence type="ECO:0000256" key="5">
    <source>
        <dbReference type="SAM" id="Phobius"/>
    </source>
</evidence>
<evidence type="ECO:0000256" key="3">
    <source>
        <dbReference type="ARBA" id="ARBA00022989"/>
    </source>
</evidence>
<name>A0A9W4U631_9PLEO</name>
<proteinExistence type="predicted"/>
<evidence type="ECO:0000256" key="2">
    <source>
        <dbReference type="ARBA" id="ARBA00022692"/>
    </source>
</evidence>
<dbReference type="PANTHER" id="PTHR31465">
    <property type="entry name" value="PROTEIN RTA1-RELATED"/>
    <property type="match status" value="1"/>
</dbReference>
<dbReference type="Proteomes" id="UP001152607">
    <property type="component" value="Unassembled WGS sequence"/>
</dbReference>
<dbReference type="AlphaFoldDB" id="A0A9W4U631"/>
<keyword evidence="4 5" id="KW-0472">Membrane</keyword>
<evidence type="ECO:0000313" key="6">
    <source>
        <dbReference type="EMBL" id="CAI6308911.1"/>
    </source>
</evidence>
<dbReference type="Pfam" id="PF04479">
    <property type="entry name" value="RTA1"/>
    <property type="match status" value="1"/>
</dbReference>
<dbReference type="PANTHER" id="PTHR31465:SF34">
    <property type="entry name" value="DOMAIN PROTEIN, PUTATIVE (AFU_ORTHOLOGUE AFUA_3G00480)-RELATED"/>
    <property type="match status" value="1"/>
</dbReference>
<keyword evidence="2 5" id="KW-0812">Transmembrane</keyword>